<dbReference type="EMBL" id="UZAF01017172">
    <property type="protein sequence ID" value="VDO38735.1"/>
    <property type="molecule type" value="Genomic_DNA"/>
</dbReference>
<dbReference type="Gene3D" id="3.30.720.220">
    <property type="match status" value="1"/>
</dbReference>
<dbReference type="AlphaFoldDB" id="A0A0N4WGI8"/>
<dbReference type="GO" id="GO:0005819">
    <property type="term" value="C:spindle"/>
    <property type="evidence" value="ECO:0007669"/>
    <property type="project" value="TreeGrafter"/>
</dbReference>
<protein>
    <submittedName>
        <fullName evidence="4">Protein JTB</fullName>
    </submittedName>
</protein>
<dbReference type="Pfam" id="PF05439">
    <property type="entry name" value="JTB"/>
    <property type="match status" value="1"/>
</dbReference>
<dbReference type="OMA" id="HMCYKNE"/>
<dbReference type="GO" id="GO:0000281">
    <property type="term" value="P:mitotic cytokinesis"/>
    <property type="evidence" value="ECO:0007669"/>
    <property type="project" value="TreeGrafter"/>
</dbReference>
<reference evidence="4" key="1">
    <citation type="submission" date="2017-02" db="UniProtKB">
        <authorList>
            <consortium name="WormBaseParasite"/>
        </authorList>
    </citation>
    <scope>IDENTIFICATION</scope>
</reference>
<keyword evidence="1" id="KW-0812">Transmembrane</keyword>
<dbReference type="GO" id="GO:0005813">
    <property type="term" value="C:centrosome"/>
    <property type="evidence" value="ECO:0007669"/>
    <property type="project" value="TreeGrafter"/>
</dbReference>
<feature type="transmembrane region" description="Helical" evidence="1">
    <location>
        <begin position="117"/>
        <end position="137"/>
    </location>
</feature>
<name>A0A0N4WGI8_HAEPC</name>
<dbReference type="WBParaSite" id="HPLM_0000992501-mRNA-1">
    <property type="protein sequence ID" value="HPLM_0000992501-mRNA-1"/>
    <property type="gene ID" value="HPLM_0000992501"/>
</dbReference>
<evidence type="ECO:0000313" key="2">
    <source>
        <dbReference type="EMBL" id="VDO38735.1"/>
    </source>
</evidence>
<sequence>MPDFFLYKRLFSFVVALLCFSIIVVFMEEYAEDDIQSKFVSSLPESKLSKDKRSRENCWLHEPTTVITPCEKCSEFEIRALKTKHCVETGSFKRVNCTESGNVVLLPCGTSSSSARVNFHIFSTCNIILMIGSFLLARRRIEEANRRAYMRVAQFFESSP</sequence>
<keyword evidence="3" id="KW-1185">Reference proteome</keyword>
<evidence type="ECO:0000313" key="4">
    <source>
        <dbReference type="WBParaSite" id="HPLM_0000992501-mRNA-1"/>
    </source>
</evidence>
<gene>
    <name evidence="2" type="ORF">HPLM_LOCUS9917</name>
</gene>
<dbReference type="PANTHER" id="PTHR13041:SF3">
    <property type="entry name" value="PROTEIN JTB"/>
    <property type="match status" value="1"/>
</dbReference>
<evidence type="ECO:0000256" key="1">
    <source>
        <dbReference type="SAM" id="Phobius"/>
    </source>
</evidence>
<dbReference type="GO" id="GO:0030496">
    <property type="term" value="C:midbody"/>
    <property type="evidence" value="ECO:0007669"/>
    <property type="project" value="TreeGrafter"/>
</dbReference>
<keyword evidence="1" id="KW-1133">Transmembrane helix</keyword>
<accession>A0A0N4WGI8</accession>
<dbReference type="InterPro" id="IPR008657">
    <property type="entry name" value="JTB"/>
</dbReference>
<evidence type="ECO:0000313" key="3">
    <source>
        <dbReference type="Proteomes" id="UP000268014"/>
    </source>
</evidence>
<dbReference type="GO" id="GO:0005737">
    <property type="term" value="C:cytoplasm"/>
    <property type="evidence" value="ECO:0007669"/>
    <property type="project" value="TreeGrafter"/>
</dbReference>
<organism evidence="4">
    <name type="scientific">Haemonchus placei</name>
    <name type="common">Barber's pole worm</name>
    <dbReference type="NCBI Taxonomy" id="6290"/>
    <lineage>
        <taxon>Eukaryota</taxon>
        <taxon>Metazoa</taxon>
        <taxon>Ecdysozoa</taxon>
        <taxon>Nematoda</taxon>
        <taxon>Chromadorea</taxon>
        <taxon>Rhabditida</taxon>
        <taxon>Rhabditina</taxon>
        <taxon>Rhabditomorpha</taxon>
        <taxon>Strongyloidea</taxon>
        <taxon>Trichostrongylidae</taxon>
        <taxon>Haemonchus</taxon>
    </lineage>
</organism>
<dbReference type="GO" id="GO:0016020">
    <property type="term" value="C:membrane"/>
    <property type="evidence" value="ECO:0007669"/>
    <property type="project" value="InterPro"/>
</dbReference>
<dbReference type="Proteomes" id="UP000268014">
    <property type="component" value="Unassembled WGS sequence"/>
</dbReference>
<keyword evidence="1" id="KW-0472">Membrane</keyword>
<dbReference type="OrthoDB" id="5971907at2759"/>
<proteinExistence type="predicted"/>
<dbReference type="PANTHER" id="PTHR13041">
    <property type="entry name" value="JTB PROTEIN-RELATED"/>
    <property type="match status" value="1"/>
</dbReference>
<reference evidence="2 3" key="2">
    <citation type="submission" date="2018-11" db="EMBL/GenBank/DDBJ databases">
        <authorList>
            <consortium name="Pathogen Informatics"/>
        </authorList>
    </citation>
    <scope>NUCLEOTIDE SEQUENCE [LARGE SCALE GENOMIC DNA]</scope>
    <source>
        <strain evidence="2 3">MHpl1</strain>
    </source>
</reference>